<name>A0A4Y8WPU9_9PORP</name>
<reference evidence="1 2" key="1">
    <citation type="submission" date="2019-03" db="EMBL/GenBank/DDBJ databases">
        <title>Porphyromonas levii Isolated from the Uterus of Dairy Cows.</title>
        <authorList>
            <person name="Francis A.M."/>
        </authorList>
    </citation>
    <scope>NUCLEOTIDE SEQUENCE [LARGE SCALE GENOMIC DNA]</scope>
    <source>
        <strain evidence="1 2">AF5678</strain>
    </source>
</reference>
<proteinExistence type="predicted"/>
<evidence type="ECO:0000313" key="1">
    <source>
        <dbReference type="EMBL" id="TFH94472.1"/>
    </source>
</evidence>
<dbReference type="EMBL" id="SPNC01000118">
    <property type="protein sequence ID" value="TFH94472.1"/>
    <property type="molecule type" value="Genomic_DNA"/>
</dbReference>
<dbReference type="InterPro" id="IPR025518">
    <property type="entry name" value="DUF4406"/>
</dbReference>
<dbReference type="OrthoDB" id="1149194at2"/>
<accession>A0A4Y8WPU9</accession>
<dbReference type="Proteomes" id="UP000297225">
    <property type="component" value="Unassembled WGS sequence"/>
</dbReference>
<dbReference type="AlphaFoldDB" id="A0A4Y8WPU9"/>
<sequence>MKQRIYISGPISGIPFDEAKIRFELAELKLRTAYPNAKMVNPTKHPLPKGMRWEWYMLIDLFLLSFCTHIYQLEGWENSDGAVIEERWSQHMKIKKVLLEPEKSLEKK</sequence>
<dbReference type="Pfam" id="PF14359">
    <property type="entry name" value="DUF4406"/>
    <property type="match status" value="1"/>
</dbReference>
<dbReference type="RefSeq" id="WP_134849978.1">
    <property type="nucleotide sequence ID" value="NZ_CP197400.1"/>
</dbReference>
<dbReference type="SUPFAM" id="SSF52309">
    <property type="entry name" value="N-(deoxy)ribosyltransferase-like"/>
    <property type="match status" value="1"/>
</dbReference>
<keyword evidence="2" id="KW-1185">Reference proteome</keyword>
<gene>
    <name evidence="1" type="ORF">E4P47_07335</name>
</gene>
<evidence type="ECO:0000313" key="2">
    <source>
        <dbReference type="Proteomes" id="UP000297225"/>
    </source>
</evidence>
<comment type="caution">
    <text evidence="1">The sequence shown here is derived from an EMBL/GenBank/DDBJ whole genome shotgun (WGS) entry which is preliminary data.</text>
</comment>
<protein>
    <submittedName>
        <fullName evidence="1">DUF4406 domain-containing protein</fullName>
    </submittedName>
</protein>
<organism evidence="1 2">
    <name type="scientific">Porphyromonas levii</name>
    <dbReference type="NCBI Taxonomy" id="28114"/>
    <lineage>
        <taxon>Bacteria</taxon>
        <taxon>Pseudomonadati</taxon>
        <taxon>Bacteroidota</taxon>
        <taxon>Bacteroidia</taxon>
        <taxon>Bacteroidales</taxon>
        <taxon>Porphyromonadaceae</taxon>
        <taxon>Porphyromonas</taxon>
    </lineage>
</organism>
<dbReference type="STRING" id="1122973.GCA_000379925_00358"/>